<reference evidence="7" key="1">
    <citation type="submission" date="2018-02" db="EMBL/GenBank/DDBJ databases">
        <authorList>
            <person name="Clavel T."/>
            <person name="Strowig T."/>
        </authorList>
    </citation>
    <scope>NUCLEOTIDE SEQUENCE [LARGE SCALE GENOMIC DNA]</scope>
    <source>
        <strain evidence="7">DSM 103720</strain>
    </source>
</reference>
<feature type="domain" description="Glycosyltransferase 2-like" evidence="5">
    <location>
        <begin position="7"/>
        <end position="135"/>
    </location>
</feature>
<keyword evidence="3 6" id="KW-0808">Transferase</keyword>
<dbReference type="InterPro" id="IPR029044">
    <property type="entry name" value="Nucleotide-diphossugar_trans"/>
</dbReference>
<accession>A0A2V1IR17</accession>
<keyword evidence="4" id="KW-0812">Transmembrane</keyword>
<dbReference type="SUPFAM" id="SSF53448">
    <property type="entry name" value="Nucleotide-diphospho-sugar transferases"/>
    <property type="match status" value="1"/>
</dbReference>
<keyword evidence="7" id="KW-1185">Reference proteome</keyword>
<dbReference type="PANTHER" id="PTHR43179:SF12">
    <property type="entry name" value="GALACTOFURANOSYLTRANSFERASE GLFT2"/>
    <property type="match status" value="1"/>
</dbReference>
<comment type="similarity">
    <text evidence="1">Belongs to the glycosyltransferase 2 family.</text>
</comment>
<dbReference type="Gene3D" id="3.90.550.10">
    <property type="entry name" value="Spore Coat Polysaccharide Biosynthesis Protein SpsA, Chain A"/>
    <property type="match status" value="1"/>
</dbReference>
<dbReference type="RefSeq" id="WP_107031355.1">
    <property type="nucleotide sequence ID" value="NZ_PUEC01000003.1"/>
</dbReference>
<dbReference type="AlphaFoldDB" id="A0A2V1IR17"/>
<evidence type="ECO:0000256" key="1">
    <source>
        <dbReference type="ARBA" id="ARBA00006739"/>
    </source>
</evidence>
<proteinExistence type="inferred from homology"/>
<gene>
    <name evidence="6" type="ORF">C5O23_02095</name>
</gene>
<evidence type="ECO:0000313" key="7">
    <source>
        <dbReference type="Proteomes" id="UP000244905"/>
    </source>
</evidence>
<dbReference type="GO" id="GO:0016757">
    <property type="term" value="F:glycosyltransferase activity"/>
    <property type="evidence" value="ECO:0007669"/>
    <property type="project" value="UniProtKB-KW"/>
</dbReference>
<dbReference type="InterPro" id="IPR001173">
    <property type="entry name" value="Glyco_trans_2-like"/>
</dbReference>
<dbReference type="Pfam" id="PF00535">
    <property type="entry name" value="Glycos_transf_2"/>
    <property type="match status" value="1"/>
</dbReference>
<keyword evidence="4" id="KW-1133">Transmembrane helix</keyword>
<evidence type="ECO:0000256" key="2">
    <source>
        <dbReference type="ARBA" id="ARBA00022676"/>
    </source>
</evidence>
<comment type="caution">
    <text evidence="6">The sequence shown here is derived from an EMBL/GenBank/DDBJ whole genome shotgun (WGS) entry which is preliminary data.</text>
</comment>
<evidence type="ECO:0000259" key="5">
    <source>
        <dbReference type="Pfam" id="PF00535"/>
    </source>
</evidence>
<name>A0A2V1IR17_9BACT</name>
<dbReference type="Proteomes" id="UP000244905">
    <property type="component" value="Unassembled WGS sequence"/>
</dbReference>
<organism evidence="6 7">
    <name type="scientific">Duncaniella muris</name>
    <dbReference type="NCBI Taxonomy" id="2094150"/>
    <lineage>
        <taxon>Bacteria</taxon>
        <taxon>Pseudomonadati</taxon>
        <taxon>Bacteroidota</taxon>
        <taxon>Bacteroidia</taxon>
        <taxon>Bacteroidales</taxon>
        <taxon>Muribaculaceae</taxon>
        <taxon>Duncaniella</taxon>
    </lineage>
</organism>
<evidence type="ECO:0000256" key="3">
    <source>
        <dbReference type="ARBA" id="ARBA00022679"/>
    </source>
</evidence>
<dbReference type="PANTHER" id="PTHR43179">
    <property type="entry name" value="RHAMNOSYLTRANSFERASE WBBL"/>
    <property type="match status" value="1"/>
</dbReference>
<protein>
    <submittedName>
        <fullName evidence="6">Glycosyltransferase family 2 protein</fullName>
    </submittedName>
</protein>
<evidence type="ECO:0000313" key="6">
    <source>
        <dbReference type="EMBL" id="PWB04011.1"/>
    </source>
</evidence>
<keyword evidence="2" id="KW-0328">Glycosyltransferase</keyword>
<dbReference type="GeneID" id="82525140"/>
<evidence type="ECO:0000256" key="4">
    <source>
        <dbReference type="SAM" id="Phobius"/>
    </source>
</evidence>
<feature type="transmembrane region" description="Helical" evidence="4">
    <location>
        <begin position="254"/>
        <end position="274"/>
    </location>
</feature>
<sequence>MNKRIAVLLTVFNRRETTLTCLESLFSGSVPEGYSIEVYLTDDGCTDGTADAVRERFPDVRIVAGDGSLYWNRGMIAAWNEAAKSDPEFYLWLNDDTTLLSDAIGNLIRTAEKNTGSIIVGTCHASDNPDRITYGGRDTNMKLIDPTDSEKTSRCKTFNGNIVLVPAEVYRKLGTLDPVFRHSLGDFDYGLRASESGIDSVVAPGFQGICDTHPNIAKWADSSKPFSERWRHFMSPTGANPFEFFRFRRRHSGLLPACMTFCSNFIHVLFPSIWQK</sequence>
<dbReference type="EMBL" id="PUEC01000003">
    <property type="protein sequence ID" value="PWB04011.1"/>
    <property type="molecule type" value="Genomic_DNA"/>
</dbReference>
<keyword evidence="4" id="KW-0472">Membrane</keyword>